<feature type="region of interest" description="Disordered" evidence="1">
    <location>
        <begin position="308"/>
        <end position="440"/>
    </location>
</feature>
<feature type="compositionally biased region" description="Gly residues" evidence="1">
    <location>
        <begin position="337"/>
        <end position="350"/>
    </location>
</feature>
<dbReference type="EMBL" id="PXOF01000215">
    <property type="protein sequence ID" value="RGP59492.1"/>
    <property type="molecule type" value="Genomic_DNA"/>
</dbReference>
<dbReference type="STRING" id="5514.A0A395RHX8"/>
<evidence type="ECO:0000313" key="4">
    <source>
        <dbReference type="Proteomes" id="UP000266152"/>
    </source>
</evidence>
<name>A0A395RHX8_FUSSP</name>
<evidence type="ECO:0000256" key="2">
    <source>
        <dbReference type="SAM" id="SignalP"/>
    </source>
</evidence>
<organism evidence="3 4">
    <name type="scientific">Fusarium sporotrichioides</name>
    <dbReference type="NCBI Taxonomy" id="5514"/>
    <lineage>
        <taxon>Eukaryota</taxon>
        <taxon>Fungi</taxon>
        <taxon>Dikarya</taxon>
        <taxon>Ascomycota</taxon>
        <taxon>Pezizomycotina</taxon>
        <taxon>Sordariomycetes</taxon>
        <taxon>Hypocreomycetidae</taxon>
        <taxon>Hypocreales</taxon>
        <taxon>Nectriaceae</taxon>
        <taxon>Fusarium</taxon>
    </lineage>
</organism>
<keyword evidence="2" id="KW-0732">Signal</keyword>
<gene>
    <name evidence="3" type="ORF">FSPOR_11249</name>
</gene>
<feature type="compositionally biased region" description="Gly residues" evidence="1">
    <location>
        <begin position="580"/>
        <end position="594"/>
    </location>
</feature>
<keyword evidence="4" id="KW-1185">Reference proteome</keyword>
<dbReference type="Proteomes" id="UP000266152">
    <property type="component" value="Unassembled WGS sequence"/>
</dbReference>
<evidence type="ECO:0000256" key="1">
    <source>
        <dbReference type="SAM" id="MobiDB-lite"/>
    </source>
</evidence>
<reference evidence="3 4" key="1">
    <citation type="journal article" date="2018" name="PLoS Pathog.">
        <title>Evolution of structural diversity of trichothecenes, a family of toxins produced by plant pathogenic and entomopathogenic fungi.</title>
        <authorList>
            <person name="Proctor R.H."/>
            <person name="McCormick S.P."/>
            <person name="Kim H.S."/>
            <person name="Cardoza R.E."/>
            <person name="Stanley A.M."/>
            <person name="Lindo L."/>
            <person name="Kelly A."/>
            <person name="Brown D.W."/>
            <person name="Lee T."/>
            <person name="Vaughan M.M."/>
            <person name="Alexander N.J."/>
            <person name="Busman M."/>
            <person name="Gutierrez S."/>
        </authorList>
    </citation>
    <scope>NUCLEOTIDE SEQUENCE [LARGE SCALE GENOMIC DNA]</scope>
    <source>
        <strain evidence="3 4">NRRL 3299</strain>
    </source>
</reference>
<feature type="compositionally biased region" description="Polar residues" evidence="1">
    <location>
        <begin position="616"/>
        <end position="640"/>
    </location>
</feature>
<accession>A0A395RHX8</accession>
<evidence type="ECO:0000313" key="3">
    <source>
        <dbReference type="EMBL" id="RGP59492.1"/>
    </source>
</evidence>
<proteinExistence type="predicted"/>
<protein>
    <submittedName>
        <fullName evidence="3">Uncharacterized protein</fullName>
    </submittedName>
</protein>
<feature type="region of interest" description="Disordered" evidence="1">
    <location>
        <begin position="711"/>
        <end position="731"/>
    </location>
</feature>
<comment type="caution">
    <text evidence="3">The sequence shown here is derived from an EMBL/GenBank/DDBJ whole genome shotgun (WGS) entry which is preliminary data.</text>
</comment>
<feature type="signal peptide" evidence="2">
    <location>
        <begin position="1"/>
        <end position="22"/>
    </location>
</feature>
<feature type="region of interest" description="Disordered" evidence="1">
    <location>
        <begin position="574"/>
        <end position="649"/>
    </location>
</feature>
<feature type="chain" id="PRO_5017354043" evidence="2">
    <location>
        <begin position="23"/>
        <end position="1395"/>
    </location>
</feature>
<feature type="region of interest" description="Disordered" evidence="1">
    <location>
        <begin position="772"/>
        <end position="796"/>
    </location>
</feature>
<sequence length="1395" mass="138763">MAHTMSWRALTAITLTAVTVTAYPFQSYNHVSRSNKQVYCPLPELCISGTCTNTTIGLDPKNCGAYGNSCEAGEVCVAGECQPLDIGNSKCDIACEPGQWCNDGKCVAIEITVNSRLCGEKHQDCGAGAVCINGQCQTLDINPESKSCGPKKVACDAGTWCLDDSCIPFILGTYPQACDDKTPCPLGSSCHHGQCQQTFIATDVYKCGESAKSCTAGQLCVSGSCEYLSFTEEKHQTEACGSSRGSSHGPCDPGFFCWESECLPISISTDGSHCGKSSKGCGADEICISGICTKNLFRDADISVTVCTADSSGSSGHPQGPNGPSPSGSNSSNQGSNGKGGSYKNGGKPYGSGSSQEGSYNQGGYYVDGSGRPQYGDGNGNGNGYYPGTGSGRPGSGYGPGSRPGYGPGSRPGSGSGNKGGANNFGPGRPGPGNDGTGSPAPACNPDCSSNEICVAGECLTVSDPLSCGPSSGLSRRQTRECPAGFACIDDRCVPVDSPLNCGGSDCPLNYACIDDACVALGDPTNCGGEVCASDEICLAETCTSSPDLASCVGVVCPSGKRCVAGDCVPARPGFNGNPQGNGGRPGGDIGGDGDGPDAQPTRDSSRPGDGGDPDNQPSLTVTFSGSLTVVPNPDATTEGQPEENDRTSTFGVITEGSTTITFPINPTQTGIACSVDSDCALDIELCVIADVNVCICKDSVCVVDPDLTPGGPTNTGDNGPATTDDFPAPPTGTTTCTTDDDCLADSNACLFNGQNICRCIDGICVQQPITGDPQGRPTSTDGPELTTLDGPDGEPTATITLTGDGPDLTTLDGPDGEPTATVTLTGGEDPDLTTLDGPDRGPTATVTLTGVGPEVTTLDGPDGEPTATVTLTATEPAATETEFPCTVDDDCLAQLGLCTTDGLINLCVCVDAVCVLPDTVTATTTGTDGEPTDIAGTATTDGRIAPTPTTACNTADDCAVNAGLCLEGLINICICVDAVCVAAPGGDATTTGVAPTQTADTSCGSADDCVANVDLCQLLGINICLCVDAICVPSNGPDDGDDGSPCTDNGDCTTSGSICLDSGICGPDPNDPDTTACSTADDCLANVALCLDGLLNLCVCVDAVCVAVDPGNGGDGSACTGNDDCTTAGSVCLDSGICGPDPTDPGTTSCSTADDCAVNAGLCLDGLLNLCLCVDAVCVPSPGGGGNDGDTCTDNGDCTTAGSVCLDSGVCGPDPTDPGTTSCNTAADCTVNVGLCLDGLINLCLCVDAVCVAAPGGGGDDGDACSQNSECTTAGSVCLDSGVCGPDPTDPGTTSCSTADDCTANVGLCLDGLLNLCACVDALCVPAPGGGGNDGDTCSVNGDCTSPESQCIGGVCVGSTSCVTADDCTVNAALCLDGLFNLCSCFNSLCVVIG</sequence>
<feature type="compositionally biased region" description="Low complexity" evidence="1">
    <location>
        <begin position="311"/>
        <end position="336"/>
    </location>
</feature>
<feature type="compositionally biased region" description="Gly residues" evidence="1">
    <location>
        <begin position="377"/>
        <end position="420"/>
    </location>
</feature>